<dbReference type="Pfam" id="PF00702">
    <property type="entry name" value="Hydrolase"/>
    <property type="match status" value="1"/>
</dbReference>
<dbReference type="GO" id="GO:0016020">
    <property type="term" value="C:membrane"/>
    <property type="evidence" value="ECO:0007669"/>
    <property type="project" value="InterPro"/>
</dbReference>
<keyword evidence="2" id="KW-0812">Transmembrane</keyword>
<dbReference type="PANTHER" id="PTHR43520">
    <property type="entry name" value="ATP7, ISOFORM B"/>
    <property type="match status" value="1"/>
</dbReference>
<dbReference type="InterPro" id="IPR023214">
    <property type="entry name" value="HAD_sf"/>
</dbReference>
<organism evidence="3 4">
    <name type="scientific">Tuber aestivum</name>
    <name type="common">summer truffle</name>
    <dbReference type="NCBI Taxonomy" id="59557"/>
    <lineage>
        <taxon>Eukaryota</taxon>
        <taxon>Fungi</taxon>
        <taxon>Dikarya</taxon>
        <taxon>Ascomycota</taxon>
        <taxon>Pezizomycotina</taxon>
        <taxon>Pezizomycetes</taxon>
        <taxon>Pezizales</taxon>
        <taxon>Tuberaceae</taxon>
        <taxon>Tuber</taxon>
    </lineage>
</organism>
<name>A0A292Q662_9PEZI</name>
<keyword evidence="2" id="KW-0472">Membrane</keyword>
<dbReference type="EMBL" id="LN890961">
    <property type="protein sequence ID" value="CUS14167.1"/>
    <property type="molecule type" value="Genomic_DNA"/>
</dbReference>
<feature type="transmembrane region" description="Helical" evidence="2">
    <location>
        <begin position="278"/>
        <end position="298"/>
    </location>
</feature>
<evidence type="ECO:0008006" key="5">
    <source>
        <dbReference type="Google" id="ProtNLM"/>
    </source>
</evidence>
<keyword evidence="2" id="KW-1133">Transmembrane helix</keyword>
<dbReference type="PRINTS" id="PR00119">
    <property type="entry name" value="CATATPASE"/>
</dbReference>
<accession>A0A292Q662</accession>
<protein>
    <recommendedName>
        <fullName evidence="5">Cation-transporting P-type ATPase C-terminal domain-containing protein</fullName>
    </recommendedName>
</protein>
<evidence type="ECO:0000313" key="4">
    <source>
        <dbReference type="Proteomes" id="UP001412239"/>
    </source>
</evidence>
<dbReference type="NCBIfam" id="TIGR01494">
    <property type="entry name" value="ATPase_P-type"/>
    <property type="match status" value="1"/>
</dbReference>
<dbReference type="PRINTS" id="PR00120">
    <property type="entry name" value="HATPASE"/>
</dbReference>
<dbReference type="GO" id="GO:0043682">
    <property type="term" value="F:P-type divalent copper transporter activity"/>
    <property type="evidence" value="ECO:0007669"/>
    <property type="project" value="TreeGrafter"/>
</dbReference>
<dbReference type="SUPFAM" id="SSF56784">
    <property type="entry name" value="HAD-like"/>
    <property type="match status" value="1"/>
</dbReference>
<dbReference type="GO" id="GO:0055070">
    <property type="term" value="P:copper ion homeostasis"/>
    <property type="evidence" value="ECO:0007669"/>
    <property type="project" value="TreeGrafter"/>
</dbReference>
<evidence type="ECO:0000256" key="1">
    <source>
        <dbReference type="ARBA" id="ARBA00022967"/>
    </source>
</evidence>
<dbReference type="InterPro" id="IPR001757">
    <property type="entry name" value="P_typ_ATPase"/>
</dbReference>
<reference evidence="3" key="1">
    <citation type="submission" date="2015-10" db="EMBL/GenBank/DDBJ databases">
        <authorList>
            <person name="Regsiter A."/>
            <person name="william w."/>
        </authorList>
    </citation>
    <scope>NUCLEOTIDE SEQUENCE</scope>
    <source>
        <strain evidence="3">Montdore</strain>
    </source>
</reference>
<dbReference type="GO" id="GO:0005524">
    <property type="term" value="F:ATP binding"/>
    <property type="evidence" value="ECO:0007669"/>
    <property type="project" value="InterPro"/>
</dbReference>
<sequence length="313" mass="34018">MVDISVVETEETPGKGLNGVFRLPDGDVFEGIIGNERFMQESGVADIGLYTSVLDGWKLAGKSVVLLAIKKRGATDKGTFEPEYRLAALFGASDPLRPEALNVVSSLRESGISIWMISGDNEKTAVTVAAMVGIPAENVIAGVLPTEKADRITILQNTAPKRPRARWHRFFHHRDSPKSKRAIVAMVGDGINDAPALSMADVGIAIGSGSDVAISSAKFILVSSDLQSLLTLTELSRAVFRRVKFNFFWACIYNLIALPVAAGVLYPVSQRRIRLDPVWAALAMAFSSVSVVCSSLMLKTRWWGVGFRPKQER</sequence>
<dbReference type="InterPro" id="IPR036412">
    <property type="entry name" value="HAD-like_sf"/>
</dbReference>
<dbReference type="Proteomes" id="UP001412239">
    <property type="component" value="Unassembled WGS sequence"/>
</dbReference>
<keyword evidence="4" id="KW-1185">Reference proteome</keyword>
<evidence type="ECO:0000256" key="2">
    <source>
        <dbReference type="SAM" id="Phobius"/>
    </source>
</evidence>
<dbReference type="GO" id="GO:0016887">
    <property type="term" value="F:ATP hydrolysis activity"/>
    <property type="evidence" value="ECO:0007669"/>
    <property type="project" value="InterPro"/>
</dbReference>
<evidence type="ECO:0000313" key="3">
    <source>
        <dbReference type="EMBL" id="CUS14167.1"/>
    </source>
</evidence>
<dbReference type="Gene3D" id="3.40.50.1000">
    <property type="entry name" value="HAD superfamily/HAD-like"/>
    <property type="match status" value="1"/>
</dbReference>
<dbReference type="PANTHER" id="PTHR43520:SF32">
    <property type="entry name" value="COPPER RESISTANCE P-TYPE ATPASE (EUROFUNG)"/>
    <property type="match status" value="1"/>
</dbReference>
<dbReference type="AlphaFoldDB" id="A0A292Q662"/>
<dbReference type="GO" id="GO:0005507">
    <property type="term" value="F:copper ion binding"/>
    <property type="evidence" value="ECO:0007669"/>
    <property type="project" value="TreeGrafter"/>
</dbReference>
<keyword evidence="1" id="KW-1278">Translocase</keyword>
<proteinExistence type="predicted"/>
<gene>
    <name evidence="3" type="ORF">GSTUAT00001680001</name>
</gene>
<feature type="transmembrane region" description="Helical" evidence="2">
    <location>
        <begin position="247"/>
        <end position="266"/>
    </location>
</feature>